<dbReference type="EC" id="2.3.2.27" evidence="3"/>
<dbReference type="PROSITE" id="PS50089">
    <property type="entry name" value="ZF_RING_2"/>
    <property type="match status" value="1"/>
</dbReference>
<dbReference type="EMBL" id="HBGA01123315">
    <property type="protein sequence ID" value="CAD9034360.1"/>
    <property type="molecule type" value="Transcribed_RNA"/>
</dbReference>
<keyword evidence="4" id="KW-0808">Transferase</keyword>
<dbReference type="SUPFAM" id="SSF57850">
    <property type="entry name" value="RING/U-box"/>
    <property type="match status" value="1"/>
</dbReference>
<keyword evidence="5" id="KW-0812">Transmembrane</keyword>
<comment type="subcellular location">
    <subcellularLocation>
        <location evidence="2">Membrane</location>
        <topology evidence="2">Multi-pass membrane protein</topology>
    </subcellularLocation>
</comment>
<name>A0A7S1J6L1_9EUGL</name>
<gene>
    <name evidence="15" type="ORF">EGYM00392_LOCUS45511</name>
</gene>
<dbReference type="Gene3D" id="3.30.40.10">
    <property type="entry name" value="Zinc/RING finger domain, C3HC4 (zinc finger)"/>
    <property type="match status" value="1"/>
</dbReference>
<dbReference type="GO" id="GO:0008270">
    <property type="term" value="F:zinc ion binding"/>
    <property type="evidence" value="ECO:0007669"/>
    <property type="project" value="UniProtKB-KW"/>
</dbReference>
<feature type="coiled-coil region" evidence="13">
    <location>
        <begin position="652"/>
        <end position="686"/>
    </location>
</feature>
<evidence type="ECO:0000256" key="8">
    <source>
        <dbReference type="ARBA" id="ARBA00022786"/>
    </source>
</evidence>
<sequence>MGNKLDKQLYECDVSKLHNTLKQVLIHCRNGNTKQNWQKIVSALAERVLPLISSLITEVLLDKPAAGSKEKVSRKWQKRLDYAQVILHETGAILRNLACLPSPILKAPNFDILVRSRLIPSLLWSSLQDRSTFVAQEVLQVFQRLPNSFPGVSRFSQDCASYLDNLSTYRMDSGHIMGSSPSFNQSCHPAPDVVAWVTVCKNFMDTFLHEARDTAELDSVCVTLIESEPRSECLLVLVKGLSNYLGLHILRLETTCVEILAQTVLKQIQSMLRVAGREDLCLALMECFRHLAKVYNHTASVLQVIGKVFASPHDCWLLKQLAMEALCIHLDSQLTLQCSTLIPIVTKALESMEPRVYAFPPLLLKPAPADIVLAIAKNALLCVSKLVSHSCPEEMVTLLAHIAKAVMLYADPCLEESLVCVAKLLVAKGNDSLTTQKQFWQVLIGVLADTLSFPSLFESMCNSDIVFKLSTEGASAQSVVSDDAHQQTHQQLWDTLHSKHEMTEAPPAGREVNTTKANIMKPLESWLTLHSLDFYEWTSSGFAVNLPDMIAQNNRASIKSIQQCFSILTPKYNDQLRMMCQRVAACIITFVSSTDDKMVAEDSFQVFLTVLEKSNTIRPWMVPNCPFMLHFGKYVCSLVATQIVTCQRDAFISSLKVESRSLQLRVDQLQADKATLQSRLEDSLKQNERNRRLQVSMQCSVCLDTLAENKPSALQCGHMFHFDCIEQVLNSASSGQAKCPLCRNRITSQPLLLKGLED</sequence>
<evidence type="ECO:0000313" key="15">
    <source>
        <dbReference type="EMBL" id="CAD9034360.1"/>
    </source>
</evidence>
<evidence type="ECO:0000256" key="12">
    <source>
        <dbReference type="PROSITE-ProRule" id="PRU00175"/>
    </source>
</evidence>
<dbReference type="Pfam" id="PF13639">
    <property type="entry name" value="zf-RING_2"/>
    <property type="match status" value="1"/>
</dbReference>
<evidence type="ECO:0000256" key="6">
    <source>
        <dbReference type="ARBA" id="ARBA00022723"/>
    </source>
</evidence>
<proteinExistence type="predicted"/>
<dbReference type="GO" id="GO:0061630">
    <property type="term" value="F:ubiquitin protein ligase activity"/>
    <property type="evidence" value="ECO:0007669"/>
    <property type="project" value="UniProtKB-EC"/>
</dbReference>
<dbReference type="PANTHER" id="PTHR45977">
    <property type="entry name" value="TARGET OF ERK KINASE MPK-1"/>
    <property type="match status" value="1"/>
</dbReference>
<dbReference type="GO" id="GO:0006511">
    <property type="term" value="P:ubiquitin-dependent protein catabolic process"/>
    <property type="evidence" value="ECO:0007669"/>
    <property type="project" value="TreeGrafter"/>
</dbReference>
<dbReference type="InterPro" id="IPR013083">
    <property type="entry name" value="Znf_RING/FYVE/PHD"/>
</dbReference>
<keyword evidence="6" id="KW-0479">Metal-binding</keyword>
<dbReference type="PANTHER" id="PTHR45977:SF4">
    <property type="entry name" value="RING-TYPE DOMAIN-CONTAINING PROTEIN"/>
    <property type="match status" value="1"/>
</dbReference>
<evidence type="ECO:0000256" key="4">
    <source>
        <dbReference type="ARBA" id="ARBA00022679"/>
    </source>
</evidence>
<evidence type="ECO:0000256" key="2">
    <source>
        <dbReference type="ARBA" id="ARBA00004141"/>
    </source>
</evidence>
<evidence type="ECO:0000256" key="1">
    <source>
        <dbReference type="ARBA" id="ARBA00000900"/>
    </source>
</evidence>
<keyword evidence="13" id="KW-0175">Coiled coil</keyword>
<dbReference type="InterPro" id="IPR016024">
    <property type="entry name" value="ARM-type_fold"/>
</dbReference>
<dbReference type="AlphaFoldDB" id="A0A7S1J6L1"/>
<dbReference type="SMART" id="SM00184">
    <property type="entry name" value="RING"/>
    <property type="match status" value="1"/>
</dbReference>
<dbReference type="GO" id="GO:0016567">
    <property type="term" value="P:protein ubiquitination"/>
    <property type="evidence" value="ECO:0007669"/>
    <property type="project" value="TreeGrafter"/>
</dbReference>
<comment type="catalytic activity">
    <reaction evidence="1">
        <text>S-ubiquitinyl-[E2 ubiquitin-conjugating enzyme]-L-cysteine + [acceptor protein]-L-lysine = [E2 ubiquitin-conjugating enzyme]-L-cysteine + N(6)-ubiquitinyl-[acceptor protein]-L-lysine.</text>
        <dbReference type="EC" id="2.3.2.27"/>
    </reaction>
</comment>
<evidence type="ECO:0000256" key="5">
    <source>
        <dbReference type="ARBA" id="ARBA00022692"/>
    </source>
</evidence>
<keyword evidence="9" id="KW-0862">Zinc</keyword>
<reference evidence="15" key="1">
    <citation type="submission" date="2021-01" db="EMBL/GenBank/DDBJ databases">
        <authorList>
            <person name="Corre E."/>
            <person name="Pelletier E."/>
            <person name="Niang G."/>
            <person name="Scheremetjew M."/>
            <person name="Finn R."/>
            <person name="Kale V."/>
            <person name="Holt S."/>
            <person name="Cochrane G."/>
            <person name="Meng A."/>
            <person name="Brown T."/>
            <person name="Cohen L."/>
        </authorList>
    </citation>
    <scope>NUCLEOTIDE SEQUENCE</scope>
    <source>
        <strain evidence="15">NIES-381</strain>
    </source>
</reference>
<dbReference type="GO" id="GO:0016020">
    <property type="term" value="C:membrane"/>
    <property type="evidence" value="ECO:0007669"/>
    <property type="project" value="UniProtKB-SubCell"/>
</dbReference>
<dbReference type="SUPFAM" id="SSF48371">
    <property type="entry name" value="ARM repeat"/>
    <property type="match status" value="1"/>
</dbReference>
<evidence type="ECO:0000256" key="10">
    <source>
        <dbReference type="ARBA" id="ARBA00022989"/>
    </source>
</evidence>
<organism evidence="15">
    <name type="scientific">Eutreptiella gymnastica</name>
    <dbReference type="NCBI Taxonomy" id="73025"/>
    <lineage>
        <taxon>Eukaryota</taxon>
        <taxon>Discoba</taxon>
        <taxon>Euglenozoa</taxon>
        <taxon>Euglenida</taxon>
        <taxon>Spirocuta</taxon>
        <taxon>Euglenophyceae</taxon>
        <taxon>Eutreptiales</taxon>
        <taxon>Eutreptiaceae</taxon>
        <taxon>Eutreptiella</taxon>
    </lineage>
</organism>
<keyword evidence="7 12" id="KW-0863">Zinc-finger</keyword>
<evidence type="ECO:0000256" key="11">
    <source>
        <dbReference type="ARBA" id="ARBA00023136"/>
    </source>
</evidence>
<dbReference type="InterPro" id="IPR001841">
    <property type="entry name" value="Znf_RING"/>
</dbReference>
<evidence type="ECO:0000259" key="14">
    <source>
        <dbReference type="PROSITE" id="PS50089"/>
    </source>
</evidence>
<keyword evidence="8" id="KW-0833">Ubl conjugation pathway</keyword>
<evidence type="ECO:0000256" key="7">
    <source>
        <dbReference type="ARBA" id="ARBA00022771"/>
    </source>
</evidence>
<evidence type="ECO:0000256" key="9">
    <source>
        <dbReference type="ARBA" id="ARBA00022833"/>
    </source>
</evidence>
<protein>
    <recommendedName>
        <fullName evidence="3">RING-type E3 ubiquitin transferase</fullName>
        <ecNumber evidence="3">2.3.2.27</ecNumber>
    </recommendedName>
</protein>
<evidence type="ECO:0000256" key="3">
    <source>
        <dbReference type="ARBA" id="ARBA00012483"/>
    </source>
</evidence>
<keyword evidence="11" id="KW-0472">Membrane</keyword>
<evidence type="ECO:0000256" key="13">
    <source>
        <dbReference type="SAM" id="Coils"/>
    </source>
</evidence>
<keyword evidence="10" id="KW-1133">Transmembrane helix</keyword>
<feature type="domain" description="RING-type" evidence="14">
    <location>
        <begin position="699"/>
        <end position="743"/>
    </location>
</feature>
<accession>A0A7S1J6L1</accession>